<dbReference type="Pfam" id="PF04672">
    <property type="entry name" value="Methyltransf_19"/>
    <property type="match status" value="1"/>
</dbReference>
<proteinExistence type="predicted"/>
<dbReference type="GO" id="GO:0032259">
    <property type="term" value="P:methylation"/>
    <property type="evidence" value="ECO:0007669"/>
    <property type="project" value="UniProtKB-KW"/>
</dbReference>
<dbReference type="InterPro" id="IPR006764">
    <property type="entry name" value="SAM_dep_MeTrfase_SAV2177_type"/>
</dbReference>
<dbReference type="GO" id="GO:0008168">
    <property type="term" value="F:methyltransferase activity"/>
    <property type="evidence" value="ECO:0007669"/>
    <property type="project" value="UniProtKB-KW"/>
</dbReference>
<keyword evidence="2" id="KW-1185">Reference proteome</keyword>
<accession>A0A7W7ZY77</accession>
<dbReference type="InterPro" id="IPR029063">
    <property type="entry name" value="SAM-dependent_MTases_sf"/>
</dbReference>
<evidence type="ECO:0000313" key="2">
    <source>
        <dbReference type="Proteomes" id="UP000568380"/>
    </source>
</evidence>
<organism evidence="1 2">
    <name type="scientific">Nonomuraea endophytica</name>
    <dbReference type="NCBI Taxonomy" id="714136"/>
    <lineage>
        <taxon>Bacteria</taxon>
        <taxon>Bacillati</taxon>
        <taxon>Actinomycetota</taxon>
        <taxon>Actinomycetes</taxon>
        <taxon>Streptosporangiales</taxon>
        <taxon>Streptosporangiaceae</taxon>
        <taxon>Nonomuraea</taxon>
    </lineage>
</organism>
<comment type="caution">
    <text evidence="1">The sequence shown here is derived from an EMBL/GenBank/DDBJ whole genome shotgun (WGS) entry which is preliminary data.</text>
</comment>
<protein>
    <submittedName>
        <fullName evidence="1">O-methyltransferase involved in polyketide biosynthesis</fullName>
    </submittedName>
</protein>
<dbReference type="PIRSF" id="PIRSF017393">
    <property type="entry name" value="MTase_SAV2177"/>
    <property type="match status" value="1"/>
</dbReference>
<keyword evidence="1" id="KW-0808">Transferase</keyword>
<dbReference type="RefSeq" id="WP_184959093.1">
    <property type="nucleotide sequence ID" value="NZ_JACHIN010000001.1"/>
</dbReference>
<dbReference type="Gene3D" id="3.40.50.150">
    <property type="entry name" value="Vaccinia Virus protein VP39"/>
    <property type="match status" value="1"/>
</dbReference>
<dbReference type="EMBL" id="JACHIN010000001">
    <property type="protein sequence ID" value="MBB5075974.1"/>
    <property type="molecule type" value="Genomic_DNA"/>
</dbReference>
<evidence type="ECO:0000313" key="1">
    <source>
        <dbReference type="EMBL" id="MBB5075974.1"/>
    </source>
</evidence>
<gene>
    <name evidence="1" type="ORF">HNR40_001420</name>
</gene>
<dbReference type="AlphaFoldDB" id="A0A7W7ZY77"/>
<reference evidence="1 2" key="1">
    <citation type="submission" date="2020-08" db="EMBL/GenBank/DDBJ databases">
        <title>Genomic Encyclopedia of Type Strains, Phase IV (KMG-IV): sequencing the most valuable type-strain genomes for metagenomic binning, comparative biology and taxonomic classification.</title>
        <authorList>
            <person name="Goeker M."/>
        </authorList>
    </citation>
    <scope>NUCLEOTIDE SEQUENCE [LARGE SCALE GENOMIC DNA]</scope>
    <source>
        <strain evidence="1 2">DSM 45385</strain>
    </source>
</reference>
<name>A0A7W7ZY77_9ACTN</name>
<dbReference type="SUPFAM" id="SSF53335">
    <property type="entry name" value="S-adenosyl-L-methionine-dependent methyltransferases"/>
    <property type="match status" value="1"/>
</dbReference>
<sequence length="271" mass="29078">MSAGEHVPGIDPHTPSVARMYDYFLGGKDNFAADRQAAEKIVRLVPEITEIARANRDFLIRVVRVLVEAGVRQFVDIGAGLPTQQNVHEVALGAAPDCRIAYVDNDPIVLTHARALLADNTRTIVVDADLRRPETITGHPEIRAHLDFGRPVAVLLFAILHFVPSDLEAASIVTRLRASMAGGSYLAMSHGYAGDLATETVRAGQAVYRGSSTGSVVPRGADTFGSYFDGLDLLDPGVVPVDAWRPEWDEHKPDFGKPGLLGGVARLPSAG</sequence>
<dbReference type="Proteomes" id="UP000568380">
    <property type="component" value="Unassembled WGS sequence"/>
</dbReference>
<keyword evidence="1" id="KW-0489">Methyltransferase</keyword>